<evidence type="ECO:0000313" key="1">
    <source>
        <dbReference type="EMBL" id="SNV42900.1"/>
    </source>
</evidence>
<dbReference type="RefSeq" id="WP_093100715.1">
    <property type="nucleotide sequence ID" value="NZ_FNGK01000008.1"/>
</dbReference>
<accession>A0AAJ5BZ52</accession>
<dbReference type="KEGG" id="smiz:4412673_00719"/>
<sequence>MKLKYVFALLAIATLIGFYSCEKDDDEPTTSNSISRLYISYSDYNENPELTPFNNVVLLPNADEEEDMSLRATPFLGNVRGGNSIYFNPSARIIFQSSLNTTVTDTFVYKLNIGETGALSNDKNQIRQGVLKGVRGLVFHPSLDKLYTISVGGDEPSYYVFDRPRGLSEFRKPGQTYRFKNNIDPWDVTIVKSGLVVSKSGTNGGVEIYDNLVISRDSTVASVEPSKVLTVENASNIRGMSVDTVNNMLALTDFVQVGTGASATYQGKILIFDDYAKISAATGVISPSRIITGINTKLQQPVDVELDFRKDSKFIYVADPVSKAVYRFLKTDNGDVAPNATYQYQQAGRSVPSTPRGISLDARN</sequence>
<protein>
    <submittedName>
        <fullName evidence="1">Uncharacterized protein</fullName>
    </submittedName>
</protein>
<gene>
    <name evidence="1" type="ORF">SAMEA4412673_00719</name>
</gene>
<dbReference type="SUPFAM" id="SSF63825">
    <property type="entry name" value="YWTD domain"/>
    <property type="match status" value="1"/>
</dbReference>
<proteinExistence type="predicted"/>
<dbReference type="EMBL" id="LT906468">
    <property type="protein sequence ID" value="SNV42900.1"/>
    <property type="molecule type" value="Genomic_DNA"/>
</dbReference>
<evidence type="ECO:0000313" key="2">
    <source>
        <dbReference type="Proteomes" id="UP000215355"/>
    </source>
</evidence>
<organism evidence="1 2">
    <name type="scientific">Sphingobacterium mizutaii</name>
    <dbReference type="NCBI Taxonomy" id="1010"/>
    <lineage>
        <taxon>Bacteria</taxon>
        <taxon>Pseudomonadati</taxon>
        <taxon>Bacteroidota</taxon>
        <taxon>Sphingobacteriia</taxon>
        <taxon>Sphingobacteriales</taxon>
        <taxon>Sphingobacteriaceae</taxon>
        <taxon>Sphingobacterium</taxon>
    </lineage>
</organism>
<dbReference type="AlphaFoldDB" id="A0AAJ5BZ52"/>
<reference evidence="1 2" key="1">
    <citation type="submission" date="2017-06" db="EMBL/GenBank/DDBJ databases">
        <authorList>
            <consortium name="Pathogen Informatics"/>
        </authorList>
    </citation>
    <scope>NUCLEOTIDE SEQUENCE [LARGE SCALE GENOMIC DNA]</scope>
    <source>
        <strain evidence="1 2">NCTC12149</strain>
    </source>
</reference>
<dbReference type="Proteomes" id="UP000215355">
    <property type="component" value="Chromosome 1"/>
</dbReference>
<name>A0AAJ5BZ52_9SPHI</name>
<dbReference type="PROSITE" id="PS51257">
    <property type="entry name" value="PROKAR_LIPOPROTEIN"/>
    <property type="match status" value="1"/>
</dbReference>